<evidence type="ECO:0000313" key="2">
    <source>
        <dbReference type="Proteomes" id="UP000218160"/>
    </source>
</evidence>
<proteinExistence type="predicted"/>
<dbReference type="AlphaFoldDB" id="A0A291B8M9"/>
<name>A0A291B8M9_9GAMM</name>
<evidence type="ECO:0000313" key="1">
    <source>
        <dbReference type="EMBL" id="ATF09365.1"/>
    </source>
</evidence>
<protein>
    <submittedName>
        <fullName evidence="1">Uncharacterized protein</fullName>
    </submittedName>
</protein>
<keyword evidence="2" id="KW-1185">Reference proteome</keyword>
<accession>A0A291B8M9</accession>
<dbReference type="EMBL" id="CP020660">
    <property type="protein sequence ID" value="ATF09365.1"/>
    <property type="molecule type" value="Genomic_DNA"/>
</dbReference>
<dbReference type="Proteomes" id="UP000218160">
    <property type="component" value="Chromosome 1"/>
</dbReference>
<sequence length="53" mass="6314">MIQEVIYTYNEVLFFNLSSGSKLKMLNDETIIFTLGIPRLSAYLPRSLWRKFR</sequence>
<gene>
    <name evidence="1" type="ORF">BTN50_0858</name>
</gene>
<reference evidence="2" key="1">
    <citation type="submission" date="2017-04" db="EMBL/GenBank/DDBJ databases">
        <title>Genome evolution of the luminous symbionts of deep sea anglerfish.</title>
        <authorList>
            <person name="Hendry T.A."/>
        </authorList>
    </citation>
    <scope>NUCLEOTIDE SEQUENCE [LARGE SCALE GENOMIC DNA]</scope>
</reference>
<organism evidence="1 2">
    <name type="scientific">Candidatus Enterovibrio altilux</name>
    <dbReference type="NCBI Taxonomy" id="1927128"/>
    <lineage>
        <taxon>Bacteria</taxon>
        <taxon>Pseudomonadati</taxon>
        <taxon>Pseudomonadota</taxon>
        <taxon>Gammaproteobacteria</taxon>
        <taxon>Vibrionales</taxon>
        <taxon>Vibrionaceae</taxon>
        <taxon>Enterovibrio</taxon>
    </lineage>
</organism>
<dbReference type="KEGG" id="elux:BTN50_0858"/>